<dbReference type="Gene3D" id="2.40.70.10">
    <property type="entry name" value="Acid Proteases"/>
    <property type="match status" value="1"/>
</dbReference>
<accession>B0JVU0</accession>
<sequence length="137" mass="15226">MTERHLPMPSTVEFPLSDDEALPTIPITLSHAGLSVSANALLDTGSTVNLLPYDIGPQLGAIWEEQTVRLPLAGNLARVEARGLFVYVQIGNLEPVRLAFAWAKTSQIPLILGQTNFFREFDVCFQRSRCTIEIIRF</sequence>
<keyword evidence="2" id="KW-1185">Reference proteome</keyword>
<dbReference type="SUPFAM" id="SSF50630">
    <property type="entry name" value="Acid proteases"/>
    <property type="match status" value="1"/>
</dbReference>
<dbReference type="EnsemblBacteria" id="BAG04683">
    <property type="protein sequence ID" value="BAG04683"/>
    <property type="gene ID" value="MAE_48610"/>
</dbReference>
<name>B0JVU0_MICAN</name>
<dbReference type="AlphaFoldDB" id="B0JVU0"/>
<evidence type="ECO:0000313" key="2">
    <source>
        <dbReference type="Proteomes" id="UP000001510"/>
    </source>
</evidence>
<dbReference type="Proteomes" id="UP000001510">
    <property type="component" value="Chromosome"/>
</dbReference>
<dbReference type="GO" id="GO:0004190">
    <property type="term" value="F:aspartic-type endopeptidase activity"/>
    <property type="evidence" value="ECO:0007669"/>
    <property type="project" value="InterPro"/>
</dbReference>
<protein>
    <recommendedName>
        <fullName evidence="3">Peptidase A2 domain-containing protein</fullName>
    </recommendedName>
</protein>
<organism evidence="1 2">
    <name type="scientific">Microcystis aeruginosa (strain NIES-843 / IAM M-2473)</name>
    <dbReference type="NCBI Taxonomy" id="449447"/>
    <lineage>
        <taxon>Bacteria</taxon>
        <taxon>Bacillati</taxon>
        <taxon>Cyanobacteriota</taxon>
        <taxon>Cyanophyceae</taxon>
        <taxon>Oscillatoriophycideae</taxon>
        <taxon>Chroococcales</taxon>
        <taxon>Microcystaceae</taxon>
        <taxon>Microcystis</taxon>
    </lineage>
</organism>
<dbReference type="KEGG" id="mar:MAE_48610"/>
<dbReference type="HOGENOM" id="CLU_153846_0_0_3"/>
<dbReference type="PROSITE" id="PS00141">
    <property type="entry name" value="ASP_PROTEASE"/>
    <property type="match status" value="1"/>
</dbReference>
<gene>
    <name evidence="1" type="ordered locus">MAE_48610</name>
</gene>
<dbReference type="GO" id="GO:0006508">
    <property type="term" value="P:proteolysis"/>
    <property type="evidence" value="ECO:0007669"/>
    <property type="project" value="InterPro"/>
</dbReference>
<dbReference type="EMBL" id="AP009552">
    <property type="protein sequence ID" value="BAG04683.1"/>
    <property type="molecule type" value="Genomic_DNA"/>
</dbReference>
<dbReference type="InterPro" id="IPR001969">
    <property type="entry name" value="Aspartic_peptidase_AS"/>
</dbReference>
<evidence type="ECO:0008006" key="3">
    <source>
        <dbReference type="Google" id="ProtNLM"/>
    </source>
</evidence>
<dbReference type="InterPro" id="IPR021109">
    <property type="entry name" value="Peptidase_aspartic_dom_sf"/>
</dbReference>
<dbReference type="PaxDb" id="449447-MAE_48610"/>
<dbReference type="eggNOG" id="ENOG502ZCE2">
    <property type="taxonomic scope" value="Bacteria"/>
</dbReference>
<proteinExistence type="predicted"/>
<evidence type="ECO:0000313" key="1">
    <source>
        <dbReference type="EMBL" id="BAG04683.1"/>
    </source>
</evidence>
<reference evidence="1 2" key="1">
    <citation type="journal article" date="2007" name="DNA Res.">
        <title>Complete genomic structure of the bloom-forming toxic cyanobacterium Microcystis aeruginosa NIES-843.</title>
        <authorList>
            <person name="Kaneko T."/>
            <person name="Nakajima N."/>
            <person name="Okamoto S."/>
            <person name="Suzuki I."/>
            <person name="Tanabe Y."/>
            <person name="Tamaoki M."/>
            <person name="Nakamura Y."/>
            <person name="Kasai F."/>
            <person name="Watanabe A."/>
            <person name="Kawashima K."/>
            <person name="Kishida Y."/>
            <person name="Ono A."/>
            <person name="Shimizu Y."/>
            <person name="Takahashi C."/>
            <person name="Minami C."/>
            <person name="Fujishiro T."/>
            <person name="Kohara M."/>
            <person name="Katoh M."/>
            <person name="Nakazaki N."/>
            <person name="Nakayama S."/>
            <person name="Yamada M."/>
            <person name="Tabata S."/>
            <person name="Watanabe M.M."/>
        </authorList>
    </citation>
    <scope>NUCLEOTIDE SEQUENCE [LARGE SCALE GENOMIC DNA]</scope>
    <source>
        <strain evidence="2">NIES-843 / IAM M-247</strain>
    </source>
</reference>